<dbReference type="Proteomes" id="UP000287166">
    <property type="component" value="Unassembled WGS sequence"/>
</dbReference>
<proteinExistence type="predicted"/>
<gene>
    <name evidence="1" type="ORF">SCP_0206620</name>
</gene>
<dbReference type="PANTHER" id="PTHR38846:SF1">
    <property type="entry name" value="C3H1-TYPE DOMAIN-CONTAINING PROTEIN"/>
    <property type="match status" value="1"/>
</dbReference>
<sequence>MVAYWDSYPNFDHNARAPLRTEFERLATQRGWRAGSRRYRNEWAQCCVTEFGRHYGHHDRLDGWQALCVEVGIRDVPTSITACKKILNRTWVNLVDLIDCRRTGQRVQRHRSRDALRQYSVDNDKIFPKKEAKRNGFLKVLLIQMF</sequence>
<organism evidence="1 2">
    <name type="scientific">Sparassis crispa</name>
    <dbReference type="NCBI Taxonomy" id="139825"/>
    <lineage>
        <taxon>Eukaryota</taxon>
        <taxon>Fungi</taxon>
        <taxon>Dikarya</taxon>
        <taxon>Basidiomycota</taxon>
        <taxon>Agaricomycotina</taxon>
        <taxon>Agaricomycetes</taxon>
        <taxon>Polyporales</taxon>
        <taxon>Sparassidaceae</taxon>
        <taxon>Sparassis</taxon>
    </lineage>
</organism>
<evidence type="ECO:0000313" key="2">
    <source>
        <dbReference type="Proteomes" id="UP000287166"/>
    </source>
</evidence>
<dbReference type="EMBL" id="BFAD01000002">
    <property type="protein sequence ID" value="GBE79462.1"/>
    <property type="molecule type" value="Genomic_DNA"/>
</dbReference>
<keyword evidence="2" id="KW-1185">Reference proteome</keyword>
<accession>A0A401GBC5</accession>
<dbReference type="AlphaFoldDB" id="A0A401GBC5"/>
<comment type="caution">
    <text evidence="1">The sequence shown here is derived from an EMBL/GenBank/DDBJ whole genome shotgun (WGS) entry which is preliminary data.</text>
</comment>
<name>A0A401GBC5_9APHY</name>
<evidence type="ECO:0000313" key="1">
    <source>
        <dbReference type="EMBL" id="GBE79462.1"/>
    </source>
</evidence>
<dbReference type="OrthoDB" id="6105938at2759"/>
<protein>
    <submittedName>
        <fullName evidence="1">Uncharacterized protein</fullName>
    </submittedName>
</protein>
<dbReference type="PANTHER" id="PTHR38846">
    <property type="entry name" value="C3H1-TYPE DOMAIN-CONTAINING PROTEIN"/>
    <property type="match status" value="1"/>
</dbReference>
<reference evidence="1 2" key="1">
    <citation type="journal article" date="2018" name="Sci. Rep.">
        <title>Genome sequence of the cauliflower mushroom Sparassis crispa (Hanabiratake) and its association with beneficial usage.</title>
        <authorList>
            <person name="Kiyama R."/>
            <person name="Furutani Y."/>
            <person name="Kawaguchi K."/>
            <person name="Nakanishi T."/>
        </authorList>
    </citation>
    <scope>NUCLEOTIDE SEQUENCE [LARGE SCALE GENOMIC DNA]</scope>
</reference>
<dbReference type="InParanoid" id="A0A401GBC5"/>
<dbReference type="GeneID" id="38776379"/>
<dbReference type="RefSeq" id="XP_027610375.1">
    <property type="nucleotide sequence ID" value="XM_027754574.1"/>
</dbReference>